<gene>
    <name evidence="1" type="ORF">LOK49_LG07G01707</name>
</gene>
<dbReference type="EMBL" id="CM045764">
    <property type="protein sequence ID" value="KAI8008626.1"/>
    <property type="molecule type" value="Genomic_DNA"/>
</dbReference>
<name>A0ACC0H6F6_9ERIC</name>
<evidence type="ECO:0000313" key="2">
    <source>
        <dbReference type="Proteomes" id="UP001060215"/>
    </source>
</evidence>
<reference evidence="1 2" key="1">
    <citation type="journal article" date="2022" name="Plant J.">
        <title>Chromosome-level genome of Camellia lanceoleosa provides a valuable resource for understanding genome evolution and self-incompatibility.</title>
        <authorList>
            <person name="Gong W."/>
            <person name="Xiao S."/>
            <person name="Wang L."/>
            <person name="Liao Z."/>
            <person name="Chang Y."/>
            <person name="Mo W."/>
            <person name="Hu G."/>
            <person name="Li W."/>
            <person name="Zhao G."/>
            <person name="Zhu H."/>
            <person name="Hu X."/>
            <person name="Ji K."/>
            <person name="Xiang X."/>
            <person name="Song Q."/>
            <person name="Yuan D."/>
            <person name="Jin S."/>
            <person name="Zhang L."/>
        </authorList>
    </citation>
    <scope>NUCLEOTIDE SEQUENCE [LARGE SCALE GENOMIC DNA]</scope>
    <source>
        <strain evidence="1">SQ_2022a</strain>
    </source>
</reference>
<comment type="caution">
    <text evidence="1">The sequence shown here is derived from an EMBL/GenBank/DDBJ whole genome shotgun (WGS) entry which is preliminary data.</text>
</comment>
<proteinExistence type="predicted"/>
<keyword evidence="2" id="KW-1185">Reference proteome</keyword>
<sequence length="76" mass="8612">MVNSLWVIPLHVEREYYLACACEELYCPPTAYFSLYGLTVQASFLGGSKPKSKPKKEKTDDAEVEVDDDDSLNYND</sequence>
<accession>A0ACC0H6F6</accession>
<evidence type="ECO:0000313" key="1">
    <source>
        <dbReference type="EMBL" id="KAI8008626.1"/>
    </source>
</evidence>
<organism evidence="1 2">
    <name type="scientific">Camellia lanceoleosa</name>
    <dbReference type="NCBI Taxonomy" id="1840588"/>
    <lineage>
        <taxon>Eukaryota</taxon>
        <taxon>Viridiplantae</taxon>
        <taxon>Streptophyta</taxon>
        <taxon>Embryophyta</taxon>
        <taxon>Tracheophyta</taxon>
        <taxon>Spermatophyta</taxon>
        <taxon>Magnoliopsida</taxon>
        <taxon>eudicotyledons</taxon>
        <taxon>Gunneridae</taxon>
        <taxon>Pentapetalae</taxon>
        <taxon>asterids</taxon>
        <taxon>Ericales</taxon>
        <taxon>Theaceae</taxon>
        <taxon>Camellia</taxon>
    </lineage>
</organism>
<dbReference type="Proteomes" id="UP001060215">
    <property type="component" value="Chromosome 7"/>
</dbReference>
<protein>
    <submittedName>
        <fullName evidence="1">Uncharacterized protein</fullName>
    </submittedName>
</protein>